<evidence type="ECO:0000259" key="3">
    <source>
        <dbReference type="Pfam" id="PF21353"/>
    </source>
</evidence>
<dbReference type="Pfam" id="PF21353">
    <property type="entry name" value="Per3-like_PAS-A"/>
    <property type="match status" value="1"/>
</dbReference>
<dbReference type="GO" id="GO:0001222">
    <property type="term" value="F:transcription corepressor binding"/>
    <property type="evidence" value="ECO:0007669"/>
    <property type="project" value="TreeGrafter"/>
</dbReference>
<comment type="subcellular location">
    <subcellularLocation>
        <location evidence="1">Nucleus</location>
    </subcellularLocation>
</comment>
<dbReference type="AlphaFoldDB" id="A0A8U0PRP7"/>
<dbReference type="GO" id="GO:0005634">
    <property type="term" value="C:nucleus"/>
    <property type="evidence" value="ECO:0007669"/>
    <property type="project" value="UniProtKB-SubCell"/>
</dbReference>
<sequence length="169" mass="19273">MCSYTDRQTDRYFAVAVSLITGKIVYISDQAATILHCNREQFTNVKFVEFLNPQDVNVFYSVTTPYNLPSWSMCTGTESAPTECRLEKSFFCRISGGRGRGGSLQYFPFRITPYLLKVQDAELAEEQSCCLLLAERVQSGYDDPRIPSDKRIFTTTHTPSCVFQDIDER</sequence>
<evidence type="ECO:0000313" key="5">
    <source>
        <dbReference type="RefSeq" id="XP_038829630.1"/>
    </source>
</evidence>
<reference evidence="5" key="1">
    <citation type="submission" date="2025-08" db="UniProtKB">
        <authorList>
            <consortium name="RefSeq"/>
        </authorList>
    </citation>
    <scope>IDENTIFICATION</scope>
    <source>
        <tissue evidence="5">White muscle</tissue>
    </source>
</reference>
<organism evidence="4 5">
    <name type="scientific">Salvelinus namaycush</name>
    <name type="common">Lake trout</name>
    <name type="synonym">Salmo namaycush</name>
    <dbReference type="NCBI Taxonomy" id="8040"/>
    <lineage>
        <taxon>Eukaryota</taxon>
        <taxon>Metazoa</taxon>
        <taxon>Chordata</taxon>
        <taxon>Craniata</taxon>
        <taxon>Vertebrata</taxon>
        <taxon>Euteleostomi</taxon>
        <taxon>Actinopterygii</taxon>
        <taxon>Neopterygii</taxon>
        <taxon>Teleostei</taxon>
        <taxon>Protacanthopterygii</taxon>
        <taxon>Salmoniformes</taxon>
        <taxon>Salmonidae</taxon>
        <taxon>Salmoninae</taxon>
        <taxon>Salvelinus</taxon>
    </lineage>
</organism>
<accession>A0A8U0PRP7</accession>
<dbReference type="Proteomes" id="UP000808372">
    <property type="component" value="Chromosome 34"/>
</dbReference>
<dbReference type="PANTHER" id="PTHR11269">
    <property type="entry name" value="PERIOD CIRCADIAN PROTEIN"/>
    <property type="match status" value="1"/>
</dbReference>
<dbReference type="GO" id="GO:0000122">
    <property type="term" value="P:negative regulation of transcription by RNA polymerase II"/>
    <property type="evidence" value="ECO:0007669"/>
    <property type="project" value="TreeGrafter"/>
</dbReference>
<dbReference type="GO" id="GO:0005737">
    <property type="term" value="C:cytoplasm"/>
    <property type="evidence" value="ECO:0007669"/>
    <property type="project" value="TreeGrafter"/>
</dbReference>
<dbReference type="FunFam" id="3.30.450.20:FF:000013">
    <property type="entry name" value="Period circadian protein homolog 2"/>
    <property type="match status" value="1"/>
</dbReference>
<dbReference type="KEGG" id="snh:120028502"/>
<feature type="domain" description="Period circadian protein homolog 1-3 PAS-A" evidence="3">
    <location>
        <begin position="13"/>
        <end position="135"/>
    </location>
</feature>
<evidence type="ECO:0000256" key="2">
    <source>
        <dbReference type="ARBA" id="ARBA00023242"/>
    </source>
</evidence>
<gene>
    <name evidence="5" type="primary">LOC120028502</name>
</gene>
<proteinExistence type="predicted"/>
<dbReference type="PANTHER" id="PTHR11269:SF9">
    <property type="entry name" value="PERIOD CIRCADIAN PROTEIN HOMOLOG 2"/>
    <property type="match status" value="1"/>
</dbReference>
<keyword evidence="4" id="KW-1185">Reference proteome</keyword>
<evidence type="ECO:0000313" key="4">
    <source>
        <dbReference type="Proteomes" id="UP000808372"/>
    </source>
</evidence>
<dbReference type="GO" id="GO:0032922">
    <property type="term" value="P:circadian regulation of gene expression"/>
    <property type="evidence" value="ECO:0007669"/>
    <property type="project" value="TreeGrafter"/>
</dbReference>
<dbReference type="RefSeq" id="XP_038829630.1">
    <property type="nucleotide sequence ID" value="XM_038973702.1"/>
</dbReference>
<keyword evidence="2" id="KW-0539">Nucleus</keyword>
<evidence type="ECO:0000256" key="1">
    <source>
        <dbReference type="ARBA" id="ARBA00004123"/>
    </source>
</evidence>
<dbReference type="InterPro" id="IPR048814">
    <property type="entry name" value="Per1-3_PAS-A"/>
</dbReference>
<protein>
    <submittedName>
        <fullName evidence="5">Period circadian protein homolog 2-like</fullName>
    </submittedName>
</protein>
<dbReference type="GO" id="GO:0043153">
    <property type="term" value="P:entrainment of circadian clock by photoperiod"/>
    <property type="evidence" value="ECO:0007669"/>
    <property type="project" value="TreeGrafter"/>
</dbReference>
<name>A0A8U0PRP7_SALNM</name>
<dbReference type="Gene3D" id="3.30.450.20">
    <property type="entry name" value="PAS domain"/>
    <property type="match status" value="1"/>
</dbReference>
<dbReference type="GeneID" id="120028502"/>
<dbReference type="GO" id="GO:0000976">
    <property type="term" value="F:transcription cis-regulatory region binding"/>
    <property type="evidence" value="ECO:0007669"/>
    <property type="project" value="TreeGrafter"/>
</dbReference>
<dbReference type="InterPro" id="IPR050760">
    <property type="entry name" value="Period_circadian_regulator"/>
</dbReference>